<dbReference type="EMBL" id="CP002390">
    <property type="protein sequence ID" value="EFE29010.2"/>
    <property type="molecule type" value="Genomic_DNA"/>
</dbReference>
<dbReference type="STRING" id="546269.HMPREF0389_00932"/>
<accession>D6GQF7</accession>
<evidence type="ECO:0000256" key="3">
    <source>
        <dbReference type="ARBA" id="ARBA00022630"/>
    </source>
</evidence>
<keyword evidence="6" id="KW-0223">Dioxygenase</keyword>
<evidence type="ECO:0000256" key="2">
    <source>
        <dbReference type="ARBA" id="ARBA00013457"/>
    </source>
</evidence>
<name>D6GQF7_FILAD</name>
<sequence>MKAYRIRNKTLDFPLIQGGMGVGVSLGNLAGHVAKEGCMGVISGVQIGYRKEDFYRDNLRCNKEALKEEVQKARSISDNRGMVAVNIMVAGNQYEEMLKSALESGVDAIISGAGLPMAMPKIAQGYDVALAPIVSGGKAAKVVMNSWLRKENRFADFVVLEGRGAGGHLGFHRQEIDSPDMKLEKLLQEVLEVVKTFEDKKGSAIPVFIAGSVFDGYEMAYYAKRGAFGAQIGTRFIATYECDASEEFSKLICQAKKEDVIITQSPVGLPGRALKTKLLEQLEHDGRIPPKRCIDCLKPCNPTVTPYCISEALIQAAKGNIEQGLFFTGENVDRINKMYHVHDLIEELKTQWEETI</sequence>
<dbReference type="Pfam" id="PF03060">
    <property type="entry name" value="NMO"/>
    <property type="match status" value="1"/>
</dbReference>
<dbReference type="eggNOG" id="COG2070">
    <property type="taxonomic scope" value="Bacteria"/>
</dbReference>
<organism evidence="6 7">
    <name type="scientific">Filifactor alocis (strain ATCC 35896 / CCUG 47790 / D40 B5)</name>
    <name type="common">Fusobacterium alocis</name>
    <dbReference type="NCBI Taxonomy" id="546269"/>
    <lineage>
        <taxon>Bacteria</taxon>
        <taxon>Bacillati</taxon>
        <taxon>Bacillota</taxon>
        <taxon>Clostridia</taxon>
        <taxon>Peptostreptococcales</taxon>
        <taxon>Filifactoraceae</taxon>
        <taxon>Filifactor</taxon>
    </lineage>
</organism>
<dbReference type="PANTHER" id="PTHR32332">
    <property type="entry name" value="2-NITROPROPANE DIOXYGENASE"/>
    <property type="match status" value="1"/>
</dbReference>
<dbReference type="RefSeq" id="WP_014262924.1">
    <property type="nucleotide sequence ID" value="NC_016630.1"/>
</dbReference>
<keyword evidence="3" id="KW-0285">Flavoprotein</keyword>
<evidence type="ECO:0000256" key="4">
    <source>
        <dbReference type="ARBA" id="ARBA00022643"/>
    </source>
</evidence>
<dbReference type="InterPro" id="IPR004136">
    <property type="entry name" value="NMO"/>
</dbReference>
<reference evidence="7" key="1">
    <citation type="submission" date="2010-12" db="EMBL/GenBank/DDBJ databases">
        <title>The genome sequence of Filifactor alocis strain ATCC 35896.</title>
        <authorList>
            <consortium name="The Broad Institute Genome Sequencing Platform"/>
            <person name="Ward D."/>
            <person name="Earl A."/>
            <person name="Feldgarden M."/>
            <person name="Young S.K."/>
            <person name="Gargeya S."/>
            <person name="Zeng Q."/>
            <person name="Alvarado L."/>
            <person name="Berlin A."/>
            <person name="Bochicchio J."/>
            <person name="Chapman S.B."/>
            <person name="Chen Z."/>
            <person name="Freedman E."/>
            <person name="Gellesch M."/>
            <person name="Goldberg J."/>
            <person name="Griggs A."/>
            <person name="Gujja S."/>
            <person name="Heilman E."/>
            <person name="Heiman D."/>
            <person name="Howarth C."/>
            <person name="Mehta T."/>
            <person name="Neiman D."/>
            <person name="Pearson M."/>
            <person name="Roberts A."/>
            <person name="Saif S."/>
            <person name="Shea T."/>
            <person name="Shenoy N."/>
            <person name="Sisk P."/>
            <person name="Stolte C."/>
            <person name="Sykes S."/>
            <person name="White J."/>
            <person name="Yandava C."/>
            <person name="Izard J."/>
            <person name="Blanton J.M."/>
            <person name="Baranova O.V."/>
            <person name="Tanner A.C."/>
            <person name="Dewhirst F.E."/>
            <person name="Haas B."/>
            <person name="Nusbaum C."/>
            <person name="Birren B."/>
        </authorList>
    </citation>
    <scope>NUCLEOTIDE SEQUENCE [LARGE SCALE GENOMIC DNA]</scope>
    <source>
        <strain evidence="7">ATCC 35896 / D40 B5</strain>
    </source>
</reference>
<protein>
    <recommendedName>
        <fullName evidence="2">Probable nitronate monooxygenase</fullName>
    </recommendedName>
</protein>
<dbReference type="GO" id="GO:0051213">
    <property type="term" value="F:dioxygenase activity"/>
    <property type="evidence" value="ECO:0007669"/>
    <property type="project" value="UniProtKB-KW"/>
</dbReference>
<dbReference type="Proteomes" id="UP000007468">
    <property type="component" value="Chromosome"/>
</dbReference>
<dbReference type="AlphaFoldDB" id="D6GQF7"/>
<proteinExistence type="predicted"/>
<dbReference type="PATRIC" id="fig|546269.5.peg.1437"/>
<evidence type="ECO:0000313" key="6">
    <source>
        <dbReference type="EMBL" id="EFE29010.2"/>
    </source>
</evidence>
<dbReference type="GO" id="GO:0018580">
    <property type="term" value="F:nitronate monooxygenase activity"/>
    <property type="evidence" value="ECO:0007669"/>
    <property type="project" value="InterPro"/>
</dbReference>
<keyword evidence="7" id="KW-1185">Reference proteome</keyword>
<dbReference type="InterPro" id="IPR013785">
    <property type="entry name" value="Aldolase_TIM"/>
</dbReference>
<dbReference type="Gene3D" id="3.20.20.70">
    <property type="entry name" value="Aldolase class I"/>
    <property type="match status" value="1"/>
</dbReference>
<evidence type="ECO:0000313" key="7">
    <source>
        <dbReference type="Proteomes" id="UP000007468"/>
    </source>
</evidence>
<keyword evidence="4" id="KW-0288">FMN</keyword>
<dbReference type="PANTHER" id="PTHR32332:SF18">
    <property type="entry name" value="2-NITROPROPANE DIOXYGENASE"/>
    <property type="match status" value="1"/>
</dbReference>
<comment type="function">
    <text evidence="1">Nitronate monooxygenase that uses molecular oxygen to catalyze the oxidative denitrification of alkyl nitronates. Acts on propionate 3-nitronate (P3N), the presumed physiological substrate. Probably functions in the detoxification of P3N, a metabolic poison produced by plants and fungi as a defense mechanism.</text>
</comment>
<dbReference type="HOGENOM" id="CLU_038732_0_1_9"/>
<dbReference type="KEGG" id="faa:HMPREF0389_00932"/>
<gene>
    <name evidence="6" type="ordered locus">HMPREF0389_00932</name>
</gene>
<dbReference type="SUPFAM" id="SSF51412">
    <property type="entry name" value="Inosine monophosphate dehydrogenase (IMPDH)"/>
    <property type="match status" value="1"/>
</dbReference>
<dbReference type="CDD" id="cd04730">
    <property type="entry name" value="NPD_like"/>
    <property type="match status" value="1"/>
</dbReference>
<evidence type="ECO:0000256" key="1">
    <source>
        <dbReference type="ARBA" id="ARBA00003535"/>
    </source>
</evidence>
<evidence type="ECO:0000256" key="5">
    <source>
        <dbReference type="ARBA" id="ARBA00023002"/>
    </source>
</evidence>
<keyword evidence="5" id="KW-0560">Oxidoreductase</keyword>